<dbReference type="RefSeq" id="WP_013011423.1">
    <property type="nucleotide sequence ID" value="NC_013943.1"/>
</dbReference>
<proteinExistence type="predicted"/>
<evidence type="ECO:0000313" key="1">
    <source>
        <dbReference type="EMBL" id="ADD68920.1"/>
    </source>
</evidence>
<dbReference type="eggNOG" id="ENOG5033JMA">
    <property type="taxonomic scope" value="Bacteria"/>
</dbReference>
<dbReference type="PaxDb" id="522772-Dacet_2158"/>
<keyword evidence="2" id="KW-1185">Reference proteome</keyword>
<dbReference type="STRING" id="522772.Dacet_2158"/>
<dbReference type="Proteomes" id="UP000002012">
    <property type="component" value="Chromosome"/>
</dbReference>
<organism evidence="1 2">
    <name type="scientific">Denitrovibrio acetiphilus (strain DSM 12809 / NBRC 114555 / N2460)</name>
    <dbReference type="NCBI Taxonomy" id="522772"/>
    <lineage>
        <taxon>Bacteria</taxon>
        <taxon>Pseudomonadati</taxon>
        <taxon>Deferribacterota</taxon>
        <taxon>Deferribacteres</taxon>
        <taxon>Deferribacterales</taxon>
        <taxon>Geovibrionaceae</taxon>
        <taxon>Denitrovibrio</taxon>
    </lineage>
</organism>
<dbReference type="EMBL" id="CP001968">
    <property type="protein sequence ID" value="ADD68920.1"/>
    <property type="molecule type" value="Genomic_DNA"/>
</dbReference>
<accession>D4H2C9</accession>
<reference evidence="1 2" key="1">
    <citation type="journal article" date="2010" name="Stand. Genomic Sci.">
        <title>Complete genome sequence of Denitrovibrio acetiphilus type strain (N2460).</title>
        <authorList>
            <person name="Kiss H."/>
            <person name="Lang E."/>
            <person name="Lapidus A."/>
            <person name="Copeland A."/>
            <person name="Nolan M."/>
            <person name="Glavina Del Rio T."/>
            <person name="Chen F."/>
            <person name="Lucas S."/>
            <person name="Tice H."/>
            <person name="Cheng J.F."/>
            <person name="Han C."/>
            <person name="Goodwin L."/>
            <person name="Pitluck S."/>
            <person name="Liolios K."/>
            <person name="Pati A."/>
            <person name="Ivanova N."/>
            <person name="Mavromatis K."/>
            <person name="Chen A."/>
            <person name="Palaniappan K."/>
            <person name="Land M."/>
            <person name="Hauser L."/>
            <person name="Chang Y.J."/>
            <person name="Jeffries C.D."/>
            <person name="Detter J.C."/>
            <person name="Brettin T."/>
            <person name="Spring S."/>
            <person name="Rohde M."/>
            <person name="Goker M."/>
            <person name="Woyke T."/>
            <person name="Bristow J."/>
            <person name="Eisen J.A."/>
            <person name="Markowitz V."/>
            <person name="Hugenholtz P."/>
            <person name="Kyrpides N.C."/>
            <person name="Klenk H.P."/>
        </authorList>
    </citation>
    <scope>NUCLEOTIDE SEQUENCE [LARGE SCALE GENOMIC DNA]</scope>
    <source>
        <strain evidence="2">DSM 12809 / NBRC 114555 / N2460</strain>
    </source>
</reference>
<evidence type="ECO:0000313" key="2">
    <source>
        <dbReference type="Proteomes" id="UP000002012"/>
    </source>
</evidence>
<name>D4H2C9_DENA2</name>
<protein>
    <submittedName>
        <fullName evidence="1">Uncharacterized protein</fullName>
    </submittedName>
</protein>
<gene>
    <name evidence="1" type="ordered locus">Dacet_2158</name>
</gene>
<dbReference type="AlphaFoldDB" id="D4H2C9"/>
<dbReference type="HOGENOM" id="CLU_208388_0_0_0"/>
<dbReference type="InParanoid" id="D4H2C9"/>
<dbReference type="KEGG" id="dap:Dacet_2158"/>
<sequence length="53" mass="6142">MSSEKEETTMVEVKCPKCDHTEIVYIPKEEIPLCPVHRVKMNIHEILEEGKSC</sequence>